<feature type="region of interest" description="Disordered" evidence="1">
    <location>
        <begin position="80"/>
        <end position="149"/>
    </location>
</feature>
<evidence type="ECO:0008006" key="5">
    <source>
        <dbReference type="Google" id="ProtNLM"/>
    </source>
</evidence>
<keyword evidence="2" id="KW-0472">Membrane</keyword>
<gene>
    <name evidence="3" type="ORF">BDU57DRAFT_242770</name>
</gene>
<sequence>MTRRPALDAQPVGCGASAKFASKVSRGGGSKDRPQSRRGFGWLHLAAGLLFFFSQASVGSRRRVHAAWACSARAATQHSAQQNTTQYRPRCVRTRPADLKAGQRQPGGGDRAGSDRVRHEASAADAGVEENASVPGGAPRRAKQSTGSFSDARMWRRRVLLGDAIADHFLGPASCGPVSPPLQRPLSRQALQGAVCLVPSPLARPSACSTSAAVCSRRCAVLVAILRVHLGRSLLWAGDLS</sequence>
<name>A0A6A5QPH0_AMPQU</name>
<evidence type="ECO:0000256" key="1">
    <source>
        <dbReference type="SAM" id="MobiDB-lite"/>
    </source>
</evidence>
<keyword evidence="2" id="KW-1133">Transmembrane helix</keyword>
<evidence type="ECO:0000256" key="2">
    <source>
        <dbReference type="SAM" id="Phobius"/>
    </source>
</evidence>
<protein>
    <recommendedName>
        <fullName evidence="5">Transmembrane protein</fullName>
    </recommendedName>
</protein>
<organism evidence="3 4">
    <name type="scientific">Ampelomyces quisqualis</name>
    <name type="common">Powdery mildew agent</name>
    <dbReference type="NCBI Taxonomy" id="50730"/>
    <lineage>
        <taxon>Eukaryota</taxon>
        <taxon>Fungi</taxon>
        <taxon>Dikarya</taxon>
        <taxon>Ascomycota</taxon>
        <taxon>Pezizomycotina</taxon>
        <taxon>Dothideomycetes</taxon>
        <taxon>Pleosporomycetidae</taxon>
        <taxon>Pleosporales</taxon>
        <taxon>Pleosporineae</taxon>
        <taxon>Phaeosphaeriaceae</taxon>
        <taxon>Ampelomyces</taxon>
    </lineage>
</organism>
<keyword evidence="4" id="KW-1185">Reference proteome</keyword>
<dbReference type="AlphaFoldDB" id="A0A6A5QPH0"/>
<reference evidence="3" key="1">
    <citation type="journal article" date="2020" name="Stud. Mycol.">
        <title>101 Dothideomycetes genomes: a test case for predicting lifestyles and emergence of pathogens.</title>
        <authorList>
            <person name="Haridas S."/>
            <person name="Albert R."/>
            <person name="Binder M."/>
            <person name="Bloem J."/>
            <person name="Labutti K."/>
            <person name="Salamov A."/>
            <person name="Andreopoulos B."/>
            <person name="Baker S."/>
            <person name="Barry K."/>
            <person name="Bills G."/>
            <person name="Bluhm B."/>
            <person name="Cannon C."/>
            <person name="Castanera R."/>
            <person name="Culley D."/>
            <person name="Daum C."/>
            <person name="Ezra D."/>
            <person name="Gonzalez J."/>
            <person name="Henrissat B."/>
            <person name="Kuo A."/>
            <person name="Liang C."/>
            <person name="Lipzen A."/>
            <person name="Lutzoni F."/>
            <person name="Magnuson J."/>
            <person name="Mondo S."/>
            <person name="Nolan M."/>
            <person name="Ohm R."/>
            <person name="Pangilinan J."/>
            <person name="Park H.-J."/>
            <person name="Ramirez L."/>
            <person name="Alfaro M."/>
            <person name="Sun H."/>
            <person name="Tritt A."/>
            <person name="Yoshinaga Y."/>
            <person name="Zwiers L.-H."/>
            <person name="Turgeon B."/>
            <person name="Goodwin S."/>
            <person name="Spatafora J."/>
            <person name="Crous P."/>
            <person name="Grigoriev I."/>
        </authorList>
    </citation>
    <scope>NUCLEOTIDE SEQUENCE</scope>
    <source>
        <strain evidence="3">HMLAC05119</strain>
    </source>
</reference>
<feature type="transmembrane region" description="Helical" evidence="2">
    <location>
        <begin position="40"/>
        <end position="58"/>
    </location>
</feature>
<keyword evidence="2" id="KW-0812">Transmembrane</keyword>
<accession>A0A6A5QPH0</accession>
<dbReference type="EMBL" id="ML979135">
    <property type="protein sequence ID" value="KAF1916748.1"/>
    <property type="molecule type" value="Genomic_DNA"/>
</dbReference>
<feature type="compositionally biased region" description="Basic and acidic residues" evidence="1">
    <location>
        <begin position="112"/>
        <end position="122"/>
    </location>
</feature>
<evidence type="ECO:0000313" key="4">
    <source>
        <dbReference type="Proteomes" id="UP000800096"/>
    </source>
</evidence>
<proteinExistence type="predicted"/>
<evidence type="ECO:0000313" key="3">
    <source>
        <dbReference type="EMBL" id="KAF1916748.1"/>
    </source>
</evidence>
<dbReference type="Proteomes" id="UP000800096">
    <property type="component" value="Unassembled WGS sequence"/>
</dbReference>